<accession>A0AAJ6CKE0</accession>
<reference evidence="13 14" key="1">
    <citation type="submission" date="2023-03" db="EMBL/GenBank/DDBJ databases">
        <title>Mating type loci evolution in Malassezia.</title>
        <authorList>
            <person name="Coelho M.A."/>
        </authorList>
    </citation>
    <scope>NUCLEOTIDE SEQUENCE [LARGE SCALE GENOMIC DNA]</scope>
    <source>
        <strain evidence="13 14">CBS 13387</strain>
    </source>
</reference>
<dbReference type="InterPro" id="IPR008271">
    <property type="entry name" value="Ser/Thr_kinase_AS"/>
</dbReference>
<keyword evidence="4 13" id="KW-0808">Transferase</keyword>
<dbReference type="PROSITE" id="PS00108">
    <property type="entry name" value="PROTEIN_KINASE_ST"/>
    <property type="match status" value="1"/>
</dbReference>
<keyword evidence="6 13" id="KW-0418">Kinase</keyword>
<proteinExistence type="inferred from homology"/>
<gene>
    <name evidence="13" type="primary">BUR1</name>
    <name evidence="13" type="ORF">MARU1_002501</name>
</gene>
<feature type="compositionally biased region" description="Pro residues" evidence="11">
    <location>
        <begin position="617"/>
        <end position="626"/>
    </location>
</feature>
<evidence type="ECO:0000256" key="11">
    <source>
        <dbReference type="SAM" id="MobiDB-lite"/>
    </source>
</evidence>
<comment type="subcellular location">
    <subcellularLocation>
        <location evidence="1">Nucleus</location>
    </subcellularLocation>
</comment>
<dbReference type="AlphaFoldDB" id="A0AAJ6CKE0"/>
<dbReference type="PROSITE" id="PS50011">
    <property type="entry name" value="PROTEIN_KINASE_DOM"/>
    <property type="match status" value="1"/>
</dbReference>
<evidence type="ECO:0000313" key="13">
    <source>
        <dbReference type="EMBL" id="WFD16464.1"/>
    </source>
</evidence>
<feature type="binding site" evidence="10">
    <location>
        <position position="255"/>
    </location>
    <ligand>
        <name>ATP</name>
        <dbReference type="ChEBI" id="CHEBI:30616"/>
    </ligand>
</feature>
<feature type="compositionally biased region" description="Basic and acidic residues" evidence="11">
    <location>
        <begin position="15"/>
        <end position="32"/>
    </location>
</feature>
<evidence type="ECO:0000259" key="12">
    <source>
        <dbReference type="PROSITE" id="PS50011"/>
    </source>
</evidence>
<evidence type="ECO:0000256" key="8">
    <source>
        <dbReference type="ARBA" id="ARBA00023242"/>
    </source>
</evidence>
<dbReference type="SMART" id="SM00220">
    <property type="entry name" value="S_TKc"/>
    <property type="match status" value="1"/>
</dbReference>
<feature type="compositionally biased region" description="Pro residues" evidence="11">
    <location>
        <begin position="172"/>
        <end position="183"/>
    </location>
</feature>
<dbReference type="FunFam" id="1.10.510.10:FF:000415">
    <property type="entry name" value="CMGC/CDK/CRK7 protein kinase, variant"/>
    <property type="match status" value="1"/>
</dbReference>
<evidence type="ECO:0000256" key="2">
    <source>
        <dbReference type="ARBA" id="ARBA00006485"/>
    </source>
</evidence>
<feature type="compositionally biased region" description="Polar residues" evidence="11">
    <location>
        <begin position="1"/>
        <end position="14"/>
    </location>
</feature>
<evidence type="ECO:0000256" key="6">
    <source>
        <dbReference type="ARBA" id="ARBA00022777"/>
    </source>
</evidence>
<organism evidence="13 14">
    <name type="scientific">Malassezia arunalokei</name>
    <dbReference type="NCBI Taxonomy" id="1514897"/>
    <lineage>
        <taxon>Eukaryota</taxon>
        <taxon>Fungi</taxon>
        <taxon>Dikarya</taxon>
        <taxon>Basidiomycota</taxon>
        <taxon>Ustilaginomycotina</taxon>
        <taxon>Malasseziomycetes</taxon>
        <taxon>Malasseziales</taxon>
        <taxon>Malasseziaceae</taxon>
        <taxon>Malassezia</taxon>
    </lineage>
</organism>
<dbReference type="SUPFAM" id="SSF56112">
    <property type="entry name" value="Protein kinase-like (PK-like)"/>
    <property type="match status" value="1"/>
</dbReference>
<dbReference type="EMBL" id="CP119920">
    <property type="protein sequence ID" value="WFD16464.1"/>
    <property type="molecule type" value="Genomic_DNA"/>
</dbReference>
<protein>
    <submittedName>
        <fullName evidence="13">[pyruvate dehydrogenase (Acetyl-transferring)] kinase</fullName>
        <ecNumber evidence="13">2.7.11.2</ecNumber>
    </submittedName>
</protein>
<dbReference type="Proteomes" id="UP001217582">
    <property type="component" value="Chromosome 5"/>
</dbReference>
<feature type="compositionally biased region" description="Basic and acidic residues" evidence="11">
    <location>
        <begin position="120"/>
        <end position="166"/>
    </location>
</feature>
<dbReference type="Pfam" id="PF00069">
    <property type="entry name" value="Pkinase"/>
    <property type="match status" value="1"/>
</dbReference>
<comment type="catalytic activity">
    <reaction evidence="9">
        <text>[DNA-directed RNA polymerase] + ATP = phospho-[DNA-directed RNA polymerase] + ADP + H(+)</text>
        <dbReference type="Rhea" id="RHEA:10216"/>
        <dbReference type="Rhea" id="RHEA-COMP:11321"/>
        <dbReference type="Rhea" id="RHEA-COMP:11322"/>
        <dbReference type="ChEBI" id="CHEBI:15378"/>
        <dbReference type="ChEBI" id="CHEBI:30616"/>
        <dbReference type="ChEBI" id="CHEBI:43176"/>
        <dbReference type="ChEBI" id="CHEBI:68546"/>
        <dbReference type="ChEBI" id="CHEBI:456216"/>
        <dbReference type="EC" id="2.7.11.23"/>
    </reaction>
</comment>
<dbReference type="InterPro" id="IPR000719">
    <property type="entry name" value="Prot_kinase_dom"/>
</dbReference>
<keyword evidence="14" id="KW-1185">Reference proteome</keyword>
<evidence type="ECO:0000256" key="3">
    <source>
        <dbReference type="ARBA" id="ARBA00022527"/>
    </source>
</evidence>
<dbReference type="GO" id="GO:0008353">
    <property type="term" value="F:RNA polymerase II CTD heptapeptide repeat kinase activity"/>
    <property type="evidence" value="ECO:0007669"/>
    <property type="project" value="UniProtKB-EC"/>
</dbReference>
<dbReference type="PROSITE" id="PS00107">
    <property type="entry name" value="PROTEIN_KINASE_ATP"/>
    <property type="match status" value="1"/>
</dbReference>
<evidence type="ECO:0000256" key="1">
    <source>
        <dbReference type="ARBA" id="ARBA00004123"/>
    </source>
</evidence>
<keyword evidence="7 10" id="KW-0067">ATP-binding</keyword>
<dbReference type="Gene3D" id="1.10.510.10">
    <property type="entry name" value="Transferase(Phosphotransferase) domain 1"/>
    <property type="match status" value="1"/>
</dbReference>
<keyword evidence="5 10" id="KW-0547">Nucleotide-binding</keyword>
<dbReference type="GO" id="GO:0005634">
    <property type="term" value="C:nucleus"/>
    <property type="evidence" value="ECO:0007669"/>
    <property type="project" value="UniProtKB-SubCell"/>
</dbReference>
<dbReference type="GO" id="GO:0004740">
    <property type="term" value="F:pyruvate dehydrogenase (acetyl-transferring) kinase activity"/>
    <property type="evidence" value="ECO:0007669"/>
    <property type="project" value="UniProtKB-EC"/>
</dbReference>
<sequence length="674" mass="76499">MQQDESSSTAQLETRPSRSEENSNRTYDERSRSRSPPPRAGGSVYGDRRSPTRSAPLIDRIRDGPPHGRRRPEDWADRSRDDRGKRNWSYDEDRPYSRREYSYERPRPAPYYLDDANGGDSRRDELERNWKDRPRPLRDDQRRWPPRNDLRRDDFRRNDTRRDHHQPSQPCLIPPKRPPPPSRPQLQTPVKVRNGPRPGTLARRERAKPVSLPERSFLGCSPVHAYEVSVKLGQGTFGEVKQGKQLSTGRSVALKKVTIYDAKDGLPITALREIKLLKALNHPHIISVIDMAYRPSSERGKMGEVYMVEPYMDHDLNGLLDNPNVQLPMNQIKLYMRELLEGMMYLHKNRIMHRDMKAANLLIDNNGQLQIADFGLARPFHDFDEAWRTRGWVSSHNYTEMVVTRWYRPPELLVGQRNYGPAIDMWGVGCILAEMITRKPIFKGTSEMNQLELIAALCGSPNDDNFPGWSKLPGVKNATPSGRPDNNPNIIGRHDFGRHPRVVKQHFTTVVDCGRECADLIDRLLVLDPAKRLTAAEALEHEWFWTKPFPADPASLPKYLPSKEIDRNKRVPHNGMPMNPVGRPPIMTRPPPSIIPPGGMQPRPPVASHGSMAIPAGMPPRPPPPRLGGSGAYPPLPRLPAAPSTGTGYGRPKDYGWYNPSAPRGSGGPPPRPY</sequence>
<dbReference type="Gene3D" id="3.30.200.20">
    <property type="entry name" value="Phosphorylase Kinase, domain 1"/>
    <property type="match status" value="1"/>
</dbReference>
<evidence type="ECO:0000256" key="10">
    <source>
        <dbReference type="PROSITE-ProRule" id="PRU10141"/>
    </source>
</evidence>
<evidence type="ECO:0000256" key="7">
    <source>
        <dbReference type="ARBA" id="ARBA00022840"/>
    </source>
</evidence>
<name>A0AAJ6CKE0_9BASI</name>
<feature type="region of interest" description="Disordered" evidence="11">
    <location>
        <begin position="1"/>
        <end position="210"/>
    </location>
</feature>
<evidence type="ECO:0000256" key="5">
    <source>
        <dbReference type="ARBA" id="ARBA00022741"/>
    </source>
</evidence>
<evidence type="ECO:0000256" key="4">
    <source>
        <dbReference type="ARBA" id="ARBA00022679"/>
    </source>
</evidence>
<feature type="domain" description="Protein kinase" evidence="12">
    <location>
        <begin position="226"/>
        <end position="544"/>
    </location>
</feature>
<evidence type="ECO:0000313" key="14">
    <source>
        <dbReference type="Proteomes" id="UP001217582"/>
    </source>
</evidence>
<keyword evidence="3" id="KW-0723">Serine/threonine-protein kinase</keyword>
<dbReference type="InterPro" id="IPR050108">
    <property type="entry name" value="CDK"/>
</dbReference>
<dbReference type="InterPro" id="IPR017441">
    <property type="entry name" value="Protein_kinase_ATP_BS"/>
</dbReference>
<dbReference type="GO" id="GO:0005524">
    <property type="term" value="F:ATP binding"/>
    <property type="evidence" value="ECO:0007669"/>
    <property type="project" value="UniProtKB-UniRule"/>
</dbReference>
<feature type="compositionally biased region" description="Basic and acidic residues" evidence="11">
    <location>
        <begin position="59"/>
        <end position="107"/>
    </location>
</feature>
<evidence type="ECO:0000256" key="9">
    <source>
        <dbReference type="ARBA" id="ARBA00049280"/>
    </source>
</evidence>
<dbReference type="PANTHER" id="PTHR24056:SF233">
    <property type="entry name" value="CYCLIN-DEPENDENT KINASE 9"/>
    <property type="match status" value="1"/>
</dbReference>
<comment type="similarity">
    <text evidence="2">Belongs to the protein kinase superfamily. CMGC Ser/Thr protein kinase family. CDC2/CDKX subfamily.</text>
</comment>
<dbReference type="InterPro" id="IPR011009">
    <property type="entry name" value="Kinase-like_dom_sf"/>
</dbReference>
<dbReference type="EC" id="2.7.11.2" evidence="13"/>
<dbReference type="PANTHER" id="PTHR24056">
    <property type="entry name" value="CELL DIVISION PROTEIN KINASE"/>
    <property type="match status" value="1"/>
</dbReference>
<dbReference type="GO" id="GO:0004693">
    <property type="term" value="F:cyclin-dependent protein serine/threonine kinase activity"/>
    <property type="evidence" value="ECO:0007669"/>
    <property type="project" value="TreeGrafter"/>
</dbReference>
<feature type="region of interest" description="Disordered" evidence="11">
    <location>
        <begin position="596"/>
        <end position="674"/>
    </location>
</feature>
<keyword evidence="8" id="KW-0539">Nucleus</keyword>